<dbReference type="Proteomes" id="UP000641932">
    <property type="component" value="Unassembled WGS sequence"/>
</dbReference>
<reference evidence="2" key="2">
    <citation type="submission" date="2020-09" db="EMBL/GenBank/DDBJ databases">
        <authorList>
            <person name="Sun Q."/>
            <person name="Zhou Y."/>
        </authorList>
    </citation>
    <scope>NUCLEOTIDE SEQUENCE</scope>
    <source>
        <strain evidence="2">CGMCC 4.7201</strain>
    </source>
</reference>
<proteinExistence type="predicted"/>
<dbReference type="AlphaFoldDB" id="A0A917ZVE8"/>
<accession>A0A917ZVE8</accession>
<dbReference type="EMBL" id="BMMS01000026">
    <property type="protein sequence ID" value="GGO95709.1"/>
    <property type="molecule type" value="Genomic_DNA"/>
</dbReference>
<sequence>MRLMRGRSEVIRLIPNKLPPDLRGVNAFPRYFGTAGARGSETAGPADRRTGGPSRPGRVSGARRERESRH</sequence>
<evidence type="ECO:0000313" key="2">
    <source>
        <dbReference type="EMBL" id="GGO95709.1"/>
    </source>
</evidence>
<organism evidence="2 3">
    <name type="scientific">Wenjunlia tyrosinilytica</name>
    <dbReference type="NCBI Taxonomy" id="1544741"/>
    <lineage>
        <taxon>Bacteria</taxon>
        <taxon>Bacillati</taxon>
        <taxon>Actinomycetota</taxon>
        <taxon>Actinomycetes</taxon>
        <taxon>Kitasatosporales</taxon>
        <taxon>Streptomycetaceae</taxon>
        <taxon>Wenjunlia</taxon>
    </lineage>
</organism>
<protein>
    <submittedName>
        <fullName evidence="2">Uncharacterized protein</fullName>
    </submittedName>
</protein>
<reference evidence="2" key="1">
    <citation type="journal article" date="2014" name="Int. J. Syst. Evol. Microbiol.">
        <title>Complete genome sequence of Corynebacterium casei LMG S-19264T (=DSM 44701T), isolated from a smear-ripened cheese.</title>
        <authorList>
            <consortium name="US DOE Joint Genome Institute (JGI-PGF)"/>
            <person name="Walter F."/>
            <person name="Albersmeier A."/>
            <person name="Kalinowski J."/>
            <person name="Ruckert C."/>
        </authorList>
    </citation>
    <scope>NUCLEOTIDE SEQUENCE</scope>
    <source>
        <strain evidence="2">CGMCC 4.7201</strain>
    </source>
</reference>
<evidence type="ECO:0000256" key="1">
    <source>
        <dbReference type="SAM" id="MobiDB-lite"/>
    </source>
</evidence>
<gene>
    <name evidence="2" type="ORF">GCM10012280_53530</name>
</gene>
<evidence type="ECO:0000313" key="3">
    <source>
        <dbReference type="Proteomes" id="UP000641932"/>
    </source>
</evidence>
<name>A0A917ZVE8_9ACTN</name>
<comment type="caution">
    <text evidence="2">The sequence shown here is derived from an EMBL/GenBank/DDBJ whole genome shotgun (WGS) entry which is preliminary data.</text>
</comment>
<feature type="region of interest" description="Disordered" evidence="1">
    <location>
        <begin position="33"/>
        <end position="70"/>
    </location>
</feature>
<keyword evidence="3" id="KW-1185">Reference proteome</keyword>